<comment type="caution">
    <text evidence="1">The sequence shown here is derived from an EMBL/GenBank/DDBJ whole genome shotgun (WGS) entry which is preliminary data.</text>
</comment>
<evidence type="ECO:0000313" key="2">
    <source>
        <dbReference type="Proteomes" id="UP000005475"/>
    </source>
</evidence>
<evidence type="ECO:0000313" key="1">
    <source>
        <dbReference type="EMBL" id="EDO10264.1"/>
    </source>
</evidence>
<proteinExistence type="predicted"/>
<gene>
    <name evidence="1" type="ORF">BACOVA_03710</name>
</gene>
<organism evidence="1 2">
    <name type="scientific">Bacteroides ovatus (strain ATCC 8483 / DSM 1896 / JCM 5824 / BCRC 10623 / CCUG 4943 / NCTC 11153)</name>
    <dbReference type="NCBI Taxonomy" id="411476"/>
    <lineage>
        <taxon>Bacteria</taxon>
        <taxon>Pseudomonadati</taxon>
        <taxon>Bacteroidota</taxon>
        <taxon>Bacteroidia</taxon>
        <taxon>Bacteroidales</taxon>
        <taxon>Bacteroidaceae</taxon>
        <taxon>Bacteroides</taxon>
    </lineage>
</organism>
<name>A0AAN3D5N1_BACO1</name>
<dbReference type="AlphaFoldDB" id="A0AAN3D5N1"/>
<protein>
    <submittedName>
        <fullName evidence="1">Uncharacterized protein</fullName>
    </submittedName>
</protein>
<accession>A0AAN3D5N1</accession>
<dbReference type="Proteomes" id="UP000005475">
    <property type="component" value="Unassembled WGS sequence"/>
</dbReference>
<reference evidence="1 2" key="1">
    <citation type="submission" date="2007-03" db="EMBL/GenBank/DDBJ databases">
        <authorList>
            <person name="Fulton L."/>
            <person name="Clifton S."/>
            <person name="Fulton B."/>
            <person name="Xu J."/>
            <person name="Minx P."/>
            <person name="Pepin K.H."/>
            <person name="Johnson M."/>
            <person name="Thiruvilangam P."/>
            <person name="Bhonagiri V."/>
            <person name="Nash W.E."/>
            <person name="Mardis E.R."/>
            <person name="Wilson R.K."/>
        </authorList>
    </citation>
    <scope>NUCLEOTIDE SEQUENCE [LARGE SCALE GENOMIC DNA]</scope>
    <source>
        <strain evidence="2">ATCC 8483 / DSM 1896 / JCM 5824 / BCRC 10623 / CCUG 4943 / NCTC 11153</strain>
    </source>
</reference>
<sequence length="44" mass="4991">MLSNSRTAQLLTVFTINIVTLSGEDSDGICQRYRHYPEHIPSLL</sequence>
<dbReference type="EMBL" id="AAXF02000052">
    <property type="protein sequence ID" value="EDO10264.1"/>
    <property type="molecule type" value="Genomic_DNA"/>
</dbReference>
<reference evidence="2" key="2">
    <citation type="submission" date="2007-04" db="EMBL/GenBank/DDBJ databases">
        <title>Draft genome sequence of Bacteroides ovatus (ATCC 8483).</title>
        <authorList>
            <person name="Sudarsanam P."/>
            <person name="Ley R."/>
            <person name="Guruge J."/>
            <person name="Turnbaugh P.J."/>
            <person name="Mahowald M."/>
            <person name="Liep D."/>
            <person name="Gordon J."/>
        </authorList>
    </citation>
    <scope>NUCLEOTIDE SEQUENCE [LARGE SCALE GENOMIC DNA]</scope>
    <source>
        <strain evidence="2">ATCC 8483 / DSM 1896 / JCM 5824 / BCRC 10623 / CCUG 4943 / NCTC 11153</strain>
    </source>
</reference>